<evidence type="ECO:0000313" key="2">
    <source>
        <dbReference type="EMBL" id="KAL1240263.1"/>
    </source>
</evidence>
<accession>A0ABR3KKY0</accession>
<sequence length="216" mass="22458">MGYNLGWSMESVHGEGSSGAIGRLCPNLLCVCAHGAQNDDDGSAGNWVGEYRSNVRFLFACSSIMWNIDGGNNSGTGNPLFTENLDPNTSSSSSSSSSSSVWSNVNSSNPNNNSNNLLISGSSSSSVKNSSKNAWDPSSSTSASNWKNSGPTGSVGGSSDWCGVVKASADVNNSAWSQSRTTQGENSQSVCSSSWSEIARKASILLLLHNQIQLVA</sequence>
<comment type="caution">
    <text evidence="2">The sequence shown here is derived from an EMBL/GenBank/DDBJ whole genome shotgun (WGS) entry which is preliminary data.</text>
</comment>
<gene>
    <name evidence="2" type="ORF">TSPI_07292</name>
</gene>
<reference evidence="2 3" key="1">
    <citation type="submission" date="2024-07" db="EMBL/GenBank/DDBJ databases">
        <title>Enhanced genomic and transcriptomic resources for Trichinella pseudospiralis and T. spiralis underpin the discovery of pronounced molecular differences between stages and species.</title>
        <authorList>
            <person name="Pasi K.K."/>
            <person name="La Rosa G."/>
            <person name="Gomez-Morales M.A."/>
            <person name="Tosini F."/>
            <person name="Sumanam S."/>
            <person name="Young N.D."/>
            <person name="Chang B.C."/>
            <person name="Robin G.B."/>
        </authorList>
    </citation>
    <scope>NUCLEOTIDE SEQUENCE [LARGE SCALE GENOMIC DNA]</scope>
    <source>
        <strain evidence="2">ISS534</strain>
    </source>
</reference>
<proteinExistence type="predicted"/>
<organism evidence="2 3">
    <name type="scientific">Trichinella spiralis</name>
    <name type="common">Trichina worm</name>
    <dbReference type="NCBI Taxonomy" id="6334"/>
    <lineage>
        <taxon>Eukaryota</taxon>
        <taxon>Metazoa</taxon>
        <taxon>Ecdysozoa</taxon>
        <taxon>Nematoda</taxon>
        <taxon>Enoplea</taxon>
        <taxon>Dorylaimia</taxon>
        <taxon>Trichinellida</taxon>
        <taxon>Trichinellidae</taxon>
        <taxon>Trichinella</taxon>
    </lineage>
</organism>
<evidence type="ECO:0000256" key="1">
    <source>
        <dbReference type="SAM" id="MobiDB-lite"/>
    </source>
</evidence>
<protein>
    <submittedName>
        <fullName evidence="2">GRB10-interacting GYF protein</fullName>
    </submittedName>
</protein>
<keyword evidence="3" id="KW-1185">Reference proteome</keyword>
<feature type="region of interest" description="Disordered" evidence="1">
    <location>
        <begin position="78"/>
        <end position="154"/>
    </location>
</feature>
<name>A0ABR3KKY0_TRISP</name>
<dbReference type="Proteomes" id="UP001558632">
    <property type="component" value="Unassembled WGS sequence"/>
</dbReference>
<feature type="compositionally biased region" description="Low complexity" evidence="1">
    <location>
        <begin position="90"/>
        <end position="149"/>
    </location>
</feature>
<evidence type="ECO:0000313" key="3">
    <source>
        <dbReference type="Proteomes" id="UP001558632"/>
    </source>
</evidence>
<dbReference type="EMBL" id="JBEUSY010000258">
    <property type="protein sequence ID" value="KAL1240263.1"/>
    <property type="molecule type" value="Genomic_DNA"/>
</dbReference>
<feature type="compositionally biased region" description="Polar residues" evidence="1">
    <location>
        <begin position="78"/>
        <end position="89"/>
    </location>
</feature>